<evidence type="ECO:0000313" key="2">
    <source>
        <dbReference type="Proteomes" id="UP000886595"/>
    </source>
</evidence>
<name>A0A8X7RLK4_BRACI</name>
<sequence>MVTCIYVNQSFVSKDALLSGNRLAQQRHYTPKYVGRLFIDRVGIIDGLNPQHITGAMKNMFGMTLDYTTSYIALLYTQTLVRGSAKMVGFCSDKKSRARPLRPGVVSATGGITVRFWSVSWDSPASVCLSPIVSSPCELRCSFRSETGPEQTYAGGVGALFNPARVNDCVVCSKSSSMASCGQLVRPLHLGYLRHGSRASYLLALIMTLLGFVARLHRCFLSNGIREDFSH</sequence>
<dbReference type="Proteomes" id="UP000886595">
    <property type="component" value="Unassembled WGS sequence"/>
</dbReference>
<gene>
    <name evidence="1" type="ORF">Bca52824_037958</name>
</gene>
<organism evidence="1 2">
    <name type="scientific">Brassica carinata</name>
    <name type="common">Ethiopian mustard</name>
    <name type="synonym">Abyssinian cabbage</name>
    <dbReference type="NCBI Taxonomy" id="52824"/>
    <lineage>
        <taxon>Eukaryota</taxon>
        <taxon>Viridiplantae</taxon>
        <taxon>Streptophyta</taxon>
        <taxon>Embryophyta</taxon>
        <taxon>Tracheophyta</taxon>
        <taxon>Spermatophyta</taxon>
        <taxon>Magnoliopsida</taxon>
        <taxon>eudicotyledons</taxon>
        <taxon>Gunneridae</taxon>
        <taxon>Pentapetalae</taxon>
        <taxon>rosids</taxon>
        <taxon>malvids</taxon>
        <taxon>Brassicales</taxon>
        <taxon>Brassicaceae</taxon>
        <taxon>Brassiceae</taxon>
        <taxon>Brassica</taxon>
    </lineage>
</organism>
<dbReference type="AlphaFoldDB" id="A0A8X7RLK4"/>
<protein>
    <submittedName>
        <fullName evidence="1">Uncharacterized protein</fullName>
    </submittedName>
</protein>
<dbReference type="EMBL" id="JAAMPC010000009">
    <property type="protein sequence ID" value="KAG2291289.1"/>
    <property type="molecule type" value="Genomic_DNA"/>
</dbReference>
<comment type="caution">
    <text evidence="1">The sequence shown here is derived from an EMBL/GenBank/DDBJ whole genome shotgun (WGS) entry which is preliminary data.</text>
</comment>
<dbReference type="OrthoDB" id="10411231at2759"/>
<evidence type="ECO:0000313" key="1">
    <source>
        <dbReference type="EMBL" id="KAG2291289.1"/>
    </source>
</evidence>
<proteinExistence type="predicted"/>
<accession>A0A8X7RLK4</accession>
<reference evidence="1 2" key="1">
    <citation type="submission" date="2020-02" db="EMBL/GenBank/DDBJ databases">
        <authorList>
            <person name="Ma Q."/>
            <person name="Huang Y."/>
            <person name="Song X."/>
            <person name="Pei D."/>
        </authorList>
    </citation>
    <scope>NUCLEOTIDE SEQUENCE [LARGE SCALE GENOMIC DNA]</scope>
    <source>
        <strain evidence="1">Sxm20200214</strain>
        <tissue evidence="1">Leaf</tissue>
    </source>
</reference>
<keyword evidence="2" id="KW-1185">Reference proteome</keyword>